<evidence type="ECO:0000313" key="9">
    <source>
        <dbReference type="Proteomes" id="UP000001555"/>
    </source>
</evidence>
<evidence type="ECO:0000259" key="6">
    <source>
        <dbReference type="Pfam" id="PF05699"/>
    </source>
</evidence>
<dbReference type="GO" id="GO:0005634">
    <property type="term" value="C:nucleus"/>
    <property type="evidence" value="ECO:0007669"/>
    <property type="project" value="UniProtKB-SubCell"/>
</dbReference>
<evidence type="ECO:0000256" key="3">
    <source>
        <dbReference type="ARBA" id="ARBA00022771"/>
    </source>
</evidence>
<accession>B7PYR3</accession>
<evidence type="ECO:0000313" key="7">
    <source>
        <dbReference type="EMBL" id="EEC11735.1"/>
    </source>
</evidence>
<dbReference type="InterPro" id="IPR012337">
    <property type="entry name" value="RNaseH-like_sf"/>
</dbReference>
<name>B7PYR3_IXOSC</name>
<dbReference type="PaxDb" id="6945-B7PYR3"/>
<dbReference type="PANTHER" id="PTHR46481">
    <property type="entry name" value="ZINC FINGER BED DOMAIN-CONTAINING PROTEIN 4"/>
    <property type="match status" value="1"/>
</dbReference>
<evidence type="ECO:0000256" key="2">
    <source>
        <dbReference type="ARBA" id="ARBA00022723"/>
    </source>
</evidence>
<keyword evidence="2" id="KW-0479">Metal-binding</keyword>
<keyword evidence="5" id="KW-0539">Nucleus</keyword>
<keyword evidence="3" id="KW-0863">Zinc-finger</keyword>
<reference evidence="7 9" key="1">
    <citation type="submission" date="2008-03" db="EMBL/GenBank/DDBJ databases">
        <title>Annotation of Ixodes scapularis.</title>
        <authorList>
            <consortium name="Ixodes scapularis Genome Project Consortium"/>
            <person name="Caler E."/>
            <person name="Hannick L.I."/>
            <person name="Bidwell S."/>
            <person name="Joardar V."/>
            <person name="Thiagarajan M."/>
            <person name="Amedeo P."/>
            <person name="Galinsky K.J."/>
            <person name="Schobel S."/>
            <person name="Inman J."/>
            <person name="Hostetler J."/>
            <person name="Miller J."/>
            <person name="Hammond M."/>
            <person name="Megy K."/>
            <person name="Lawson D."/>
            <person name="Kodira C."/>
            <person name="Sutton G."/>
            <person name="Meyer J."/>
            <person name="Hill C.A."/>
            <person name="Birren B."/>
            <person name="Nene V."/>
            <person name="Collins F."/>
            <person name="Alarcon-Chaidez F."/>
            <person name="Wikel S."/>
            <person name="Strausberg R."/>
        </authorList>
    </citation>
    <scope>NUCLEOTIDE SEQUENCE [LARGE SCALE GENOMIC DNA]</scope>
    <source>
        <strain evidence="9">Wikel</strain>
        <strain evidence="7">Wikel colony</strain>
    </source>
</reference>
<evidence type="ECO:0000313" key="8">
    <source>
        <dbReference type="EnsemblMetazoa" id="ISCW020074-PA"/>
    </source>
</evidence>
<evidence type="ECO:0000256" key="4">
    <source>
        <dbReference type="ARBA" id="ARBA00022833"/>
    </source>
</evidence>
<organism>
    <name type="scientific">Ixodes scapularis</name>
    <name type="common">Black-legged tick</name>
    <name type="synonym">Deer tick</name>
    <dbReference type="NCBI Taxonomy" id="6945"/>
    <lineage>
        <taxon>Eukaryota</taxon>
        <taxon>Metazoa</taxon>
        <taxon>Ecdysozoa</taxon>
        <taxon>Arthropoda</taxon>
        <taxon>Chelicerata</taxon>
        <taxon>Arachnida</taxon>
        <taxon>Acari</taxon>
        <taxon>Parasitiformes</taxon>
        <taxon>Ixodida</taxon>
        <taxon>Ixodoidea</taxon>
        <taxon>Ixodidae</taxon>
        <taxon>Ixodinae</taxon>
        <taxon>Ixodes</taxon>
    </lineage>
</organism>
<dbReference type="VEuPathDB" id="VectorBase:ISCI020074"/>
<feature type="domain" description="HAT C-terminal dimerisation" evidence="6">
    <location>
        <begin position="47"/>
        <end position="87"/>
    </location>
</feature>
<dbReference type="EMBL" id="ABJB010620710">
    <property type="status" value="NOT_ANNOTATED_CDS"/>
    <property type="molecule type" value="Genomic_DNA"/>
</dbReference>
<sequence>DEPHAKKLKAEKPSGFEEWPQAEKHCPSNTELKRYVDSGYGCVDIGDLLEWWKSRAEKYPMLSQIIRRILRIPVTTASSERNFSCAGLVL</sequence>
<evidence type="ECO:0000256" key="1">
    <source>
        <dbReference type="ARBA" id="ARBA00004123"/>
    </source>
</evidence>
<comment type="subcellular location">
    <subcellularLocation>
        <location evidence="1">Nucleus</location>
    </subcellularLocation>
</comment>
<dbReference type="SUPFAM" id="SSF53098">
    <property type="entry name" value="Ribonuclease H-like"/>
    <property type="match status" value="1"/>
</dbReference>
<dbReference type="HOGENOM" id="CLU_2446966_0_0_1"/>
<reference evidence="8" key="2">
    <citation type="submission" date="2020-05" db="UniProtKB">
        <authorList>
            <consortium name="EnsemblMetazoa"/>
        </authorList>
    </citation>
    <scope>IDENTIFICATION</scope>
    <source>
        <strain evidence="8">wikel</strain>
    </source>
</reference>
<dbReference type="EMBL" id="DS821669">
    <property type="protein sequence ID" value="EEC11735.1"/>
    <property type="molecule type" value="Genomic_DNA"/>
</dbReference>
<dbReference type="VEuPathDB" id="VectorBase:ISCW020074"/>
<evidence type="ECO:0000256" key="5">
    <source>
        <dbReference type="ARBA" id="ARBA00023242"/>
    </source>
</evidence>
<keyword evidence="4" id="KW-0862">Zinc</keyword>
<dbReference type="InParanoid" id="B7PYR3"/>
<dbReference type="GO" id="GO:0046983">
    <property type="term" value="F:protein dimerization activity"/>
    <property type="evidence" value="ECO:0007669"/>
    <property type="project" value="InterPro"/>
</dbReference>
<dbReference type="Proteomes" id="UP000001555">
    <property type="component" value="Unassembled WGS sequence"/>
</dbReference>
<dbReference type="Pfam" id="PF05699">
    <property type="entry name" value="Dimer_Tnp_hAT"/>
    <property type="match status" value="1"/>
</dbReference>
<protein>
    <recommendedName>
        <fullName evidence="6">HAT C-terminal dimerisation domain-containing protein</fullName>
    </recommendedName>
</protein>
<dbReference type="InterPro" id="IPR052035">
    <property type="entry name" value="ZnF_BED_domain_contain"/>
</dbReference>
<keyword evidence="9" id="KW-1185">Reference proteome</keyword>
<dbReference type="EnsemblMetazoa" id="ISCW020074-RA">
    <property type="protein sequence ID" value="ISCW020074-PA"/>
    <property type="gene ID" value="ISCW020074"/>
</dbReference>
<gene>
    <name evidence="7" type="ORF">IscW_ISCW020074</name>
</gene>
<dbReference type="PANTHER" id="PTHR46481:SF10">
    <property type="entry name" value="ZINC FINGER BED DOMAIN-CONTAINING PROTEIN 39"/>
    <property type="match status" value="1"/>
</dbReference>
<dbReference type="AlphaFoldDB" id="B7PYR3"/>
<feature type="non-terminal residue" evidence="7">
    <location>
        <position position="1"/>
    </location>
</feature>
<dbReference type="InterPro" id="IPR008906">
    <property type="entry name" value="HATC_C_dom"/>
</dbReference>
<proteinExistence type="predicted"/>
<dbReference type="GO" id="GO:0008270">
    <property type="term" value="F:zinc ion binding"/>
    <property type="evidence" value="ECO:0007669"/>
    <property type="project" value="UniProtKB-KW"/>
</dbReference>